<keyword evidence="3" id="KW-1133">Transmembrane helix</keyword>
<proteinExistence type="predicted"/>
<feature type="transmembrane region" description="Helical" evidence="3">
    <location>
        <begin position="12"/>
        <end position="38"/>
    </location>
</feature>
<gene>
    <name evidence="4" type="ORF">ACA1_071610</name>
</gene>
<dbReference type="Pfam" id="PF00106">
    <property type="entry name" value="adh_short"/>
    <property type="match status" value="1"/>
</dbReference>
<keyword evidence="5" id="KW-1185">Reference proteome</keyword>
<protein>
    <submittedName>
        <fullName evidence="4">Short-chain dehydrogenase</fullName>
    </submittedName>
</protein>
<evidence type="ECO:0000256" key="1">
    <source>
        <dbReference type="ARBA" id="ARBA00004240"/>
    </source>
</evidence>
<dbReference type="InterPro" id="IPR036291">
    <property type="entry name" value="NAD(P)-bd_dom_sf"/>
</dbReference>
<dbReference type="Proteomes" id="UP000011083">
    <property type="component" value="Unassembled WGS sequence"/>
</dbReference>
<dbReference type="PROSITE" id="PS00061">
    <property type="entry name" value="ADH_SHORT"/>
    <property type="match status" value="1"/>
</dbReference>
<keyword evidence="3" id="KW-0812">Transmembrane</keyword>
<dbReference type="InterPro" id="IPR051019">
    <property type="entry name" value="VLCFA-Steroid_DH"/>
</dbReference>
<dbReference type="PANTHER" id="PTHR43899">
    <property type="entry name" value="RH59310P"/>
    <property type="match status" value="1"/>
</dbReference>
<dbReference type="OrthoDB" id="1393670at2759"/>
<dbReference type="SUPFAM" id="SSF51735">
    <property type="entry name" value="NAD(P)-binding Rossmann-fold domains"/>
    <property type="match status" value="1"/>
</dbReference>
<dbReference type="PIRSF" id="PIRSF000126">
    <property type="entry name" value="11-beta-HSD1"/>
    <property type="match status" value="1"/>
</dbReference>
<reference evidence="4 5" key="1">
    <citation type="journal article" date="2013" name="Genome Biol.">
        <title>Genome of Acanthamoeba castellanii highlights extensive lateral gene transfer and early evolution of tyrosine kinase signaling.</title>
        <authorList>
            <person name="Clarke M."/>
            <person name="Lohan A.J."/>
            <person name="Liu B."/>
            <person name="Lagkouvardos I."/>
            <person name="Roy S."/>
            <person name="Zafar N."/>
            <person name="Bertelli C."/>
            <person name="Schilde C."/>
            <person name="Kianianmomeni A."/>
            <person name="Burglin T.R."/>
            <person name="Frech C."/>
            <person name="Turcotte B."/>
            <person name="Kopec K.O."/>
            <person name="Synnott J.M."/>
            <person name="Choo C."/>
            <person name="Paponov I."/>
            <person name="Finkler A."/>
            <person name="Soon Heng Tan C."/>
            <person name="Hutchins A.P."/>
            <person name="Weinmeier T."/>
            <person name="Rattei T."/>
            <person name="Chu J.S."/>
            <person name="Gimenez G."/>
            <person name="Irimia M."/>
            <person name="Rigden D.J."/>
            <person name="Fitzpatrick D.A."/>
            <person name="Lorenzo-Morales J."/>
            <person name="Bateman A."/>
            <person name="Chiu C.H."/>
            <person name="Tang P."/>
            <person name="Hegemann P."/>
            <person name="Fromm H."/>
            <person name="Raoult D."/>
            <person name="Greub G."/>
            <person name="Miranda-Saavedra D."/>
            <person name="Chen N."/>
            <person name="Nash P."/>
            <person name="Ginger M.L."/>
            <person name="Horn M."/>
            <person name="Schaap P."/>
            <person name="Caler L."/>
            <person name="Loftus B."/>
        </authorList>
    </citation>
    <scope>NUCLEOTIDE SEQUENCE [LARGE SCALE GENOMIC DNA]</scope>
    <source>
        <strain evidence="4 5">Neff</strain>
    </source>
</reference>
<comment type="subcellular location">
    <subcellularLocation>
        <location evidence="1">Endoplasmic reticulum</location>
    </subcellularLocation>
</comment>
<dbReference type="PANTHER" id="PTHR43899:SF4">
    <property type="entry name" value="17 BETA-HYDROXYSTEROID DEHYDROGENASE TYPE 3"/>
    <property type="match status" value="1"/>
</dbReference>
<evidence type="ECO:0000256" key="3">
    <source>
        <dbReference type="SAM" id="Phobius"/>
    </source>
</evidence>
<keyword evidence="2" id="KW-0560">Oxidoreductase</keyword>
<dbReference type="STRING" id="1257118.L8HDD9"/>
<dbReference type="Gene3D" id="3.40.50.720">
    <property type="entry name" value="NAD(P)-binding Rossmann-like Domain"/>
    <property type="match status" value="1"/>
</dbReference>
<dbReference type="GO" id="GO:0016491">
    <property type="term" value="F:oxidoreductase activity"/>
    <property type="evidence" value="ECO:0007669"/>
    <property type="project" value="UniProtKB-KW"/>
</dbReference>
<dbReference type="VEuPathDB" id="AmoebaDB:ACA1_071610"/>
<dbReference type="RefSeq" id="XP_004353067.1">
    <property type="nucleotide sequence ID" value="XM_004353015.1"/>
</dbReference>
<dbReference type="KEGG" id="acan:ACA1_071610"/>
<name>L8HDD9_ACACF</name>
<dbReference type="EMBL" id="KB007857">
    <property type="protein sequence ID" value="ELR23539.1"/>
    <property type="molecule type" value="Genomic_DNA"/>
</dbReference>
<organism evidence="4 5">
    <name type="scientific">Acanthamoeba castellanii (strain ATCC 30010 / Neff)</name>
    <dbReference type="NCBI Taxonomy" id="1257118"/>
    <lineage>
        <taxon>Eukaryota</taxon>
        <taxon>Amoebozoa</taxon>
        <taxon>Discosea</taxon>
        <taxon>Longamoebia</taxon>
        <taxon>Centramoebida</taxon>
        <taxon>Acanthamoebidae</taxon>
        <taxon>Acanthamoeba</taxon>
    </lineage>
</organism>
<dbReference type="InterPro" id="IPR020904">
    <property type="entry name" value="Sc_DH/Rdtase_CS"/>
</dbReference>
<dbReference type="OMA" id="DQGSMCM"/>
<dbReference type="PRINTS" id="PR00081">
    <property type="entry name" value="GDHRDH"/>
</dbReference>
<dbReference type="GeneID" id="14924520"/>
<dbReference type="InterPro" id="IPR002347">
    <property type="entry name" value="SDR_fam"/>
</dbReference>
<evidence type="ECO:0000313" key="5">
    <source>
        <dbReference type="Proteomes" id="UP000011083"/>
    </source>
</evidence>
<keyword evidence="3" id="KW-0472">Membrane</keyword>
<dbReference type="GO" id="GO:0005783">
    <property type="term" value="C:endoplasmic reticulum"/>
    <property type="evidence" value="ECO:0007669"/>
    <property type="project" value="UniProtKB-SubCell"/>
</dbReference>
<evidence type="ECO:0000313" key="4">
    <source>
        <dbReference type="EMBL" id="ELR23539.1"/>
    </source>
</evidence>
<sequence length="325" mass="35688">MFEFVCTIWWYIQAAVWSGVALSLLSYLVPLIFQSYVYKDQDLKKKYNAKWAVVTGGSSGIGRALTEKLASQGINVVIVALQDKLLDELHSKLKAQYPQLEFRAVGVDLSGSSGDYMPAIAEATDDIDVSLLFNNAGYIIIGLFADIPLDRQLKNYDVNATCAVKITHHFLSRMIAKKLRGAISFTSSPAGLMPCPFSVIYGATKAFLTEFATSLACEVKQDGIDVFVLHPSPVDTAFYSGDTAHKSASLSFFQKTANSPASIADTMFKSIGQATVVRDQGYFAVGLHMLLKVVDINFLSLVFSYTAHLSGEYKKLIAERKEKKN</sequence>
<dbReference type="AlphaFoldDB" id="L8HDD9"/>
<evidence type="ECO:0000256" key="2">
    <source>
        <dbReference type="ARBA" id="ARBA00023002"/>
    </source>
</evidence>
<accession>L8HDD9</accession>